<gene>
    <name evidence="5" type="ORF">D2T31_14825</name>
</gene>
<dbReference type="EMBL" id="SAUX01000017">
    <property type="protein sequence ID" value="RWR28042.1"/>
    <property type="molecule type" value="Genomic_DNA"/>
</dbReference>
<accession>A0A443K5L6</accession>
<protein>
    <submittedName>
        <fullName evidence="5">ABC transporter substrate-binding protein</fullName>
    </submittedName>
</protein>
<dbReference type="OrthoDB" id="9815602at2"/>
<dbReference type="Pfam" id="PF09084">
    <property type="entry name" value="NMT1"/>
    <property type="match status" value="1"/>
</dbReference>
<evidence type="ECO:0000256" key="3">
    <source>
        <dbReference type="ARBA" id="ARBA00022729"/>
    </source>
</evidence>
<dbReference type="PANTHER" id="PTHR30024">
    <property type="entry name" value="ALIPHATIC SULFONATES-BINDING PROTEIN-RELATED"/>
    <property type="match status" value="1"/>
</dbReference>
<comment type="subcellular location">
    <subcellularLocation>
        <location evidence="1">Periplasm</location>
    </subcellularLocation>
</comment>
<feature type="domain" description="SsuA/THI5-like" evidence="4">
    <location>
        <begin position="52"/>
        <end position="247"/>
    </location>
</feature>
<evidence type="ECO:0000256" key="2">
    <source>
        <dbReference type="ARBA" id="ARBA00010742"/>
    </source>
</evidence>
<dbReference type="RefSeq" id="WP_128237940.1">
    <property type="nucleotide sequence ID" value="NZ_SAUX01000017.1"/>
</dbReference>
<keyword evidence="3" id="KW-0732">Signal</keyword>
<evidence type="ECO:0000313" key="5">
    <source>
        <dbReference type="EMBL" id="RWR28042.1"/>
    </source>
</evidence>
<dbReference type="GO" id="GO:0042597">
    <property type="term" value="C:periplasmic space"/>
    <property type="evidence" value="ECO:0007669"/>
    <property type="project" value="UniProtKB-SubCell"/>
</dbReference>
<dbReference type="SUPFAM" id="SSF53850">
    <property type="entry name" value="Periplasmic binding protein-like II"/>
    <property type="match status" value="1"/>
</dbReference>
<evidence type="ECO:0000259" key="4">
    <source>
        <dbReference type="Pfam" id="PF09084"/>
    </source>
</evidence>
<dbReference type="Proteomes" id="UP000285295">
    <property type="component" value="Unassembled WGS sequence"/>
</dbReference>
<dbReference type="Gene3D" id="3.40.190.10">
    <property type="entry name" value="Periplasmic binding protein-like II"/>
    <property type="match status" value="2"/>
</dbReference>
<reference evidence="5 6" key="2">
    <citation type="submission" date="2019-01" db="EMBL/GenBank/DDBJ databases">
        <authorList>
            <person name="Li Y."/>
        </authorList>
    </citation>
    <scope>NUCLEOTIDE SEQUENCE [LARGE SCALE GENOMIC DNA]</scope>
    <source>
        <strain evidence="5 6">D19-10-3-21</strain>
    </source>
</reference>
<name>A0A443K5L6_9RHOB</name>
<organism evidence="5 6">
    <name type="scientific">Paenirhodobacter populi</name>
    <dbReference type="NCBI Taxonomy" id="2306993"/>
    <lineage>
        <taxon>Bacteria</taxon>
        <taxon>Pseudomonadati</taxon>
        <taxon>Pseudomonadota</taxon>
        <taxon>Alphaproteobacteria</taxon>
        <taxon>Rhodobacterales</taxon>
        <taxon>Rhodobacter group</taxon>
        <taxon>Paenirhodobacter</taxon>
    </lineage>
</organism>
<dbReference type="PANTHER" id="PTHR30024:SF47">
    <property type="entry name" value="TAURINE-BINDING PERIPLASMIC PROTEIN"/>
    <property type="match status" value="1"/>
</dbReference>
<evidence type="ECO:0000256" key="1">
    <source>
        <dbReference type="ARBA" id="ARBA00004418"/>
    </source>
</evidence>
<sequence>MDRRNFLQAGVSATTLLGMGRTAFAQSGGALRKIVIGTTSGNSGATLFRIMRDRGIFEEFGLDAEILSVGDGNKIVTGVLAGDIDMCRASGFGQVLTAIEKGAALKVTGGASVLITQALFTSRPEIRTLKDLDGKTIGTGAPGALLHNMTTVLLRKNGIDPDSVTFVNIGSSNQVFRAVAAGTVDAGPSQLDVYDGQARFGVHSIADFWSELPEYPYQASYSSSRAIRDKRDTLVSCMAALGRLYDYVQGPGLRDSYVNAYVSATNGDPRDAESQWDLLHRVKPFDLNLDAGKVDYMQDLNLEFGIQKKKLPVDQVVDFSISADALKLLA</sequence>
<proteinExistence type="inferred from homology"/>
<reference evidence="5 6" key="1">
    <citation type="submission" date="2019-01" db="EMBL/GenBank/DDBJ databases">
        <title>Sinorhodobacter populi sp. nov. isolated from the symptomatic bark tissue of Populus euramericana canker.</title>
        <authorList>
            <person name="Xu G."/>
        </authorList>
    </citation>
    <scope>NUCLEOTIDE SEQUENCE [LARGE SCALE GENOMIC DNA]</scope>
    <source>
        <strain evidence="5 6">D19-10-3-21</strain>
    </source>
</reference>
<evidence type="ECO:0000313" key="6">
    <source>
        <dbReference type="Proteomes" id="UP000285295"/>
    </source>
</evidence>
<comment type="caution">
    <text evidence="5">The sequence shown here is derived from an EMBL/GenBank/DDBJ whole genome shotgun (WGS) entry which is preliminary data.</text>
</comment>
<dbReference type="AlphaFoldDB" id="A0A443K5L6"/>
<dbReference type="InterPro" id="IPR015168">
    <property type="entry name" value="SsuA/THI5"/>
</dbReference>
<comment type="similarity">
    <text evidence="2">Belongs to the bacterial solute-binding protein SsuA/TauA family.</text>
</comment>